<dbReference type="InterPro" id="IPR036852">
    <property type="entry name" value="Peptidase_S8/S53_dom_sf"/>
</dbReference>
<evidence type="ECO:0000313" key="7">
    <source>
        <dbReference type="Proteomes" id="UP000233535"/>
    </source>
</evidence>
<feature type="active site" description="Charge relay system" evidence="4">
    <location>
        <position position="542"/>
    </location>
</feature>
<evidence type="ECO:0000256" key="4">
    <source>
        <dbReference type="PROSITE-ProRule" id="PRU01240"/>
    </source>
</evidence>
<dbReference type="CDD" id="cd04847">
    <property type="entry name" value="Peptidases_S8_Subtilisin_like_2"/>
    <property type="match status" value="1"/>
</dbReference>
<evidence type="ECO:0000256" key="2">
    <source>
        <dbReference type="ARBA" id="ARBA00022801"/>
    </source>
</evidence>
<name>A0A2N3I292_9BACT</name>
<organism evidence="6 7">
    <name type="scientific">Labilibaculum filiforme</name>
    <dbReference type="NCBI Taxonomy" id="1940526"/>
    <lineage>
        <taxon>Bacteria</taxon>
        <taxon>Pseudomonadati</taxon>
        <taxon>Bacteroidota</taxon>
        <taxon>Bacteroidia</taxon>
        <taxon>Marinilabiliales</taxon>
        <taxon>Marinifilaceae</taxon>
        <taxon>Labilibaculum</taxon>
    </lineage>
</organism>
<comment type="caution">
    <text evidence="6">The sequence shown here is derived from an EMBL/GenBank/DDBJ whole genome shotgun (WGS) entry which is preliminary data.</text>
</comment>
<evidence type="ECO:0000313" key="6">
    <source>
        <dbReference type="EMBL" id="PKQ64439.1"/>
    </source>
</evidence>
<keyword evidence="1 4" id="KW-0645">Protease</keyword>
<dbReference type="RefSeq" id="WP_101260585.1">
    <property type="nucleotide sequence ID" value="NZ_MVDD01000003.1"/>
</dbReference>
<evidence type="ECO:0000256" key="1">
    <source>
        <dbReference type="ARBA" id="ARBA00022670"/>
    </source>
</evidence>
<dbReference type="PROSITE" id="PS51892">
    <property type="entry name" value="SUBTILASE"/>
    <property type="match status" value="1"/>
</dbReference>
<dbReference type="InterPro" id="IPR034074">
    <property type="entry name" value="Y4bN_pept_dom"/>
</dbReference>
<protein>
    <recommendedName>
        <fullName evidence="5">Peptidase S8/S53 domain-containing protein</fullName>
    </recommendedName>
</protein>
<keyword evidence="3 4" id="KW-0720">Serine protease</keyword>
<feature type="active site" description="Charge relay system" evidence="4">
    <location>
        <position position="308"/>
    </location>
</feature>
<dbReference type="EMBL" id="MVDD01000003">
    <property type="protein sequence ID" value="PKQ64439.1"/>
    <property type="molecule type" value="Genomic_DNA"/>
</dbReference>
<dbReference type="PRINTS" id="PR00723">
    <property type="entry name" value="SUBTILISIN"/>
</dbReference>
<feature type="domain" description="Peptidase S8/S53" evidence="5">
    <location>
        <begin position="269"/>
        <end position="599"/>
    </location>
</feature>
<dbReference type="AlphaFoldDB" id="A0A2N3I292"/>
<evidence type="ECO:0000259" key="5">
    <source>
        <dbReference type="Pfam" id="PF00082"/>
    </source>
</evidence>
<dbReference type="GO" id="GO:0006508">
    <property type="term" value="P:proteolysis"/>
    <property type="evidence" value="ECO:0007669"/>
    <property type="project" value="UniProtKB-KW"/>
</dbReference>
<dbReference type="Gene3D" id="3.40.50.200">
    <property type="entry name" value="Peptidase S8/S53 domain"/>
    <property type="match status" value="1"/>
</dbReference>
<dbReference type="GO" id="GO:0004252">
    <property type="term" value="F:serine-type endopeptidase activity"/>
    <property type="evidence" value="ECO:0007669"/>
    <property type="project" value="UniProtKB-UniRule"/>
</dbReference>
<gene>
    <name evidence="6" type="ORF">BZG02_06420</name>
</gene>
<dbReference type="Pfam" id="PF00082">
    <property type="entry name" value="Peptidase_S8"/>
    <property type="match status" value="1"/>
</dbReference>
<dbReference type="SUPFAM" id="SSF52743">
    <property type="entry name" value="Subtilisin-like"/>
    <property type="match status" value="1"/>
</dbReference>
<accession>A0A2N3I292</accession>
<keyword evidence="7" id="KW-1185">Reference proteome</keyword>
<sequence length="824" mass="93615">MADNNKPHLYFRNPQEGLVEYKSRIGGGKGNDDEDQEEEPDYTYMAEVFAENRRQFNIDIELRHSKRTIKLPVHFDLMELEFFAAFDQPKYENYYLERFGLALLHLSNFNKNILFAIENQERYRFFDSQILAFIDNKLKNINSHFDGKILFIKSFRLFSSNDMLSTINNYQNIHFTFIGKGLMERKLIDPQKVAFREYLERNNLSHKLNEDNAELFDTSFETVIEIVNNFDFIYATCSGSGAVILPNRYSLPSREFGFEIINSNEDLPIIGIIDTGISDQTPLASILIGSNGEFDTTGTGSFLDESDHGTGVAAFAAFGNKLIPDYKGEVKADAKLLSIKILNGKRGAISQSATIDLIRKAHEEYNVRIFTLTIGYADFPLKDNQEFSTYAKLLDKVSSELDILIFISTTNHIFQIQGVRDYPVKFQSQNANIAPPAESMNNITIGAIADNFENSELQNFALSKTFPAIYSRKLHYNFDDQDTFNAQTANHYYRKPDILTPGGDYTEVRMLGEIDYDNGSEAGLEILSSDLHERTYKQIGTSYATPIAANIAAKLVSKYPNLDMQTIKAMLINGSSEIETGSEFQAFSNNQKKRIMGYGTPDIDTILFSDDNKATLIIEDEIYPGYIKSFPVFLPEYLNIAIRKIGLLKITATLCFKFPPKQDNQLLYCPYHVTFAIGKNLELNENHIETKISENGNEREINVPDGYNGNSSKEIKLNSSSKGWVQDYYYKSKLVSNVQKISFNVKKENIINEQNCFKIAINSAFNKLLTEAEKEPFQQAIPYSLVITIEQVPAKNETLNSLYNELQLINNLVAIAESDLEAEI</sequence>
<evidence type="ECO:0000256" key="3">
    <source>
        <dbReference type="ARBA" id="ARBA00022825"/>
    </source>
</evidence>
<feature type="active site" description="Charge relay system" evidence="4">
    <location>
        <position position="274"/>
    </location>
</feature>
<proteinExistence type="inferred from homology"/>
<dbReference type="Proteomes" id="UP000233535">
    <property type="component" value="Unassembled WGS sequence"/>
</dbReference>
<keyword evidence="2 4" id="KW-0378">Hydrolase</keyword>
<dbReference type="OrthoDB" id="1100338at2"/>
<dbReference type="InterPro" id="IPR015500">
    <property type="entry name" value="Peptidase_S8_subtilisin-rel"/>
</dbReference>
<dbReference type="InterPro" id="IPR000209">
    <property type="entry name" value="Peptidase_S8/S53_dom"/>
</dbReference>
<reference evidence="6 7" key="1">
    <citation type="journal article" date="2017" name="Front. Microbiol.">
        <title>Labilibaculum manganireducens gen. nov., sp. nov. and Labilibaculum filiforme sp. nov., Novel Bacteroidetes Isolated from Subsurface Sediments of the Baltic Sea.</title>
        <authorList>
            <person name="Vandieken V."/>
            <person name="Marshall I.P."/>
            <person name="Niemann H."/>
            <person name="Engelen B."/>
            <person name="Cypionka H."/>
        </authorList>
    </citation>
    <scope>NUCLEOTIDE SEQUENCE [LARGE SCALE GENOMIC DNA]</scope>
    <source>
        <strain evidence="6 7">59.16B</strain>
    </source>
</reference>
<comment type="similarity">
    <text evidence="4">Belongs to the peptidase S8 family.</text>
</comment>